<gene>
    <name evidence="2" type="ORF">NPIL_586251</name>
</gene>
<feature type="region of interest" description="Disordered" evidence="1">
    <location>
        <begin position="50"/>
        <end position="120"/>
    </location>
</feature>
<evidence type="ECO:0000256" key="1">
    <source>
        <dbReference type="SAM" id="MobiDB-lite"/>
    </source>
</evidence>
<accession>A0A8X6M6A6</accession>
<proteinExistence type="predicted"/>
<dbReference type="Proteomes" id="UP000887013">
    <property type="component" value="Unassembled WGS sequence"/>
</dbReference>
<dbReference type="EMBL" id="BMAW01087367">
    <property type="protein sequence ID" value="GFS29335.1"/>
    <property type="molecule type" value="Genomic_DNA"/>
</dbReference>
<name>A0A8X6M6A6_NEPPI</name>
<organism evidence="2 3">
    <name type="scientific">Nephila pilipes</name>
    <name type="common">Giant wood spider</name>
    <name type="synonym">Nephila maculata</name>
    <dbReference type="NCBI Taxonomy" id="299642"/>
    <lineage>
        <taxon>Eukaryota</taxon>
        <taxon>Metazoa</taxon>
        <taxon>Ecdysozoa</taxon>
        <taxon>Arthropoda</taxon>
        <taxon>Chelicerata</taxon>
        <taxon>Arachnida</taxon>
        <taxon>Araneae</taxon>
        <taxon>Araneomorphae</taxon>
        <taxon>Entelegynae</taxon>
        <taxon>Araneoidea</taxon>
        <taxon>Nephilidae</taxon>
        <taxon>Nephila</taxon>
    </lineage>
</organism>
<sequence length="148" mass="16940">MYTCNEYLSKEAVHNHGNGRSLVISIKAGLPEEILWNGKVSLSRLPLPSPNEGTWEEANDNKQWGFKLKGKKSSPRHTGASIVWGGRDPSQQTPRAIGEKSRISEDVPVEREKGDRKPKHVKWCRRDLTRRSREFPFVFLNYRNGTVK</sequence>
<reference evidence="2" key="1">
    <citation type="submission" date="2020-08" db="EMBL/GenBank/DDBJ databases">
        <title>Multicomponent nature underlies the extraordinary mechanical properties of spider dragline silk.</title>
        <authorList>
            <person name="Kono N."/>
            <person name="Nakamura H."/>
            <person name="Mori M."/>
            <person name="Yoshida Y."/>
            <person name="Ohtoshi R."/>
            <person name="Malay A.D."/>
            <person name="Moran D.A.P."/>
            <person name="Tomita M."/>
            <person name="Numata K."/>
            <person name="Arakawa K."/>
        </authorList>
    </citation>
    <scope>NUCLEOTIDE SEQUENCE</scope>
</reference>
<protein>
    <submittedName>
        <fullName evidence="2">Uncharacterized protein</fullName>
    </submittedName>
</protein>
<comment type="caution">
    <text evidence="2">The sequence shown here is derived from an EMBL/GenBank/DDBJ whole genome shotgun (WGS) entry which is preliminary data.</text>
</comment>
<keyword evidence="3" id="KW-1185">Reference proteome</keyword>
<evidence type="ECO:0000313" key="3">
    <source>
        <dbReference type="Proteomes" id="UP000887013"/>
    </source>
</evidence>
<feature type="compositionally biased region" description="Basic and acidic residues" evidence="1">
    <location>
        <begin position="97"/>
        <end position="115"/>
    </location>
</feature>
<evidence type="ECO:0000313" key="2">
    <source>
        <dbReference type="EMBL" id="GFS29335.1"/>
    </source>
</evidence>
<dbReference type="AlphaFoldDB" id="A0A8X6M6A6"/>